<dbReference type="PIRSF" id="PIRSF000349">
    <property type="entry name" value="SODismutase"/>
    <property type="match status" value="1"/>
</dbReference>
<dbReference type="EMBL" id="HG675638">
    <property type="protein sequence ID" value="CDJ41554.1"/>
    <property type="molecule type" value="Genomic_DNA"/>
</dbReference>
<dbReference type="SUPFAM" id="SSF54719">
    <property type="entry name" value="Fe,Mn superoxide dismutase (SOD), C-terminal domain"/>
    <property type="match status" value="1"/>
</dbReference>
<comment type="function">
    <text evidence="8">Destroys radicals which are normally produced within the cells and which are toxic to biological systems.</text>
</comment>
<comment type="similarity">
    <text evidence="2 8">Belongs to the iron/manganese superoxide dismutase family.</text>
</comment>
<dbReference type="Gene3D" id="1.10.287.990">
    <property type="entry name" value="Fe,Mn superoxide dismutase (SOD) domain"/>
    <property type="match status" value="1"/>
</dbReference>
<dbReference type="OMA" id="KIYQGHD"/>
<reference evidence="11" key="1">
    <citation type="submission" date="2013-10" db="EMBL/GenBank/DDBJ databases">
        <title>Genomic analysis of the causative agents of coccidiosis in chickens.</title>
        <authorList>
            <person name="Reid A.J."/>
            <person name="Blake D."/>
            <person name="Billington K."/>
            <person name="Browne H."/>
            <person name="Dunn M."/>
            <person name="Hung S."/>
            <person name="Kawahara F."/>
            <person name="Miranda-Saavedra D."/>
            <person name="Mourier T."/>
            <person name="Nagra H."/>
            <person name="Otto T.D."/>
            <person name="Rawlings N."/>
            <person name="Sanchez A."/>
            <person name="Sanders M."/>
            <person name="Subramaniam C."/>
            <person name="Tay Y."/>
            <person name="Dear P."/>
            <person name="Doerig C."/>
            <person name="Gruber A."/>
            <person name="Parkinson J."/>
            <person name="Shirley M."/>
            <person name="Wan K.L."/>
            <person name="Berriman M."/>
            <person name="Tomley F."/>
            <person name="Pain A."/>
        </authorList>
    </citation>
    <scope>NUCLEOTIDE SEQUENCE [LARGE SCALE GENOMIC DNA]</scope>
    <source>
        <strain evidence="11">Houghton</strain>
    </source>
</reference>
<dbReference type="InterPro" id="IPR019831">
    <property type="entry name" value="Mn/Fe_SOD_N"/>
</dbReference>
<evidence type="ECO:0000256" key="5">
    <source>
        <dbReference type="ARBA" id="ARBA00023002"/>
    </source>
</evidence>
<dbReference type="SUPFAM" id="SSF46609">
    <property type="entry name" value="Fe,Mn superoxide dismutase (SOD), N-terminal domain"/>
    <property type="match status" value="1"/>
</dbReference>
<evidence type="ECO:0000256" key="2">
    <source>
        <dbReference type="ARBA" id="ARBA00008714"/>
    </source>
</evidence>
<name>U6KZ13_EIMTE</name>
<dbReference type="PANTHER" id="PTHR42769:SF3">
    <property type="entry name" value="SUPEROXIDE DISMUTASE [FE] 2, CHLOROPLASTIC"/>
    <property type="match status" value="1"/>
</dbReference>
<dbReference type="VEuPathDB" id="ToxoDB:ETH2_0934500"/>
<dbReference type="InterPro" id="IPR001189">
    <property type="entry name" value="Mn/Fe_SOD"/>
</dbReference>
<evidence type="ECO:0000313" key="11">
    <source>
        <dbReference type="EMBL" id="CDJ41554.1"/>
    </source>
</evidence>
<feature type="binding site" evidence="7">
    <location>
        <position position="174"/>
    </location>
    <ligand>
        <name>Mn(2+)</name>
        <dbReference type="ChEBI" id="CHEBI:29035"/>
    </ligand>
</feature>
<evidence type="ECO:0000256" key="1">
    <source>
        <dbReference type="ARBA" id="ARBA00001962"/>
    </source>
</evidence>
<dbReference type="AlphaFoldDB" id="U6KZ13"/>
<evidence type="ECO:0000256" key="6">
    <source>
        <dbReference type="ARBA" id="ARBA00023004"/>
    </source>
</evidence>
<dbReference type="GO" id="GO:0004784">
    <property type="term" value="F:superoxide dismutase activity"/>
    <property type="evidence" value="ECO:0007669"/>
    <property type="project" value="UniProtKB-EC"/>
</dbReference>
<dbReference type="InterPro" id="IPR036314">
    <property type="entry name" value="SOD_C_sf"/>
</dbReference>
<accession>U6KZ13</accession>
<comment type="subunit">
    <text evidence="3">Homodimer.</text>
</comment>
<evidence type="ECO:0000313" key="12">
    <source>
        <dbReference type="Proteomes" id="UP000030747"/>
    </source>
</evidence>
<evidence type="ECO:0000259" key="9">
    <source>
        <dbReference type="Pfam" id="PF00081"/>
    </source>
</evidence>
<dbReference type="OrthoDB" id="239262at2759"/>
<dbReference type="EC" id="1.15.1.1" evidence="8"/>
<keyword evidence="5 8" id="KW-0560">Oxidoreductase</keyword>
<feature type="domain" description="Manganese/iron superoxide dismutase N-terminal" evidence="9">
    <location>
        <begin position="14"/>
        <end position="93"/>
    </location>
</feature>
<dbReference type="VEuPathDB" id="ToxoDB:ETH_00022520"/>
<dbReference type="Proteomes" id="UP000030747">
    <property type="component" value="Unassembled WGS sequence"/>
</dbReference>
<gene>
    <name evidence="11" type="ORF">ETH_00022520</name>
</gene>
<dbReference type="GO" id="GO:0046872">
    <property type="term" value="F:metal ion binding"/>
    <property type="evidence" value="ECO:0007669"/>
    <property type="project" value="UniProtKB-KW"/>
</dbReference>
<protein>
    <recommendedName>
        <fullName evidence="8">Superoxide dismutase</fullName>
        <ecNumber evidence="8">1.15.1.1</ecNumber>
    </recommendedName>
</protein>
<feature type="domain" description="Manganese/iron superoxide dismutase C-terminal" evidence="10">
    <location>
        <begin position="107"/>
        <end position="206"/>
    </location>
</feature>
<comment type="cofactor">
    <cofactor evidence="1">
        <name>Fe cation</name>
        <dbReference type="ChEBI" id="CHEBI:24875"/>
    </cofactor>
</comment>
<comment type="catalytic activity">
    <reaction evidence="8">
        <text>2 superoxide + 2 H(+) = H2O2 + O2</text>
        <dbReference type="Rhea" id="RHEA:20696"/>
        <dbReference type="ChEBI" id="CHEBI:15378"/>
        <dbReference type="ChEBI" id="CHEBI:15379"/>
        <dbReference type="ChEBI" id="CHEBI:16240"/>
        <dbReference type="ChEBI" id="CHEBI:18421"/>
        <dbReference type="EC" id="1.15.1.1"/>
    </reaction>
</comment>
<feature type="binding site" evidence="7">
    <location>
        <position position="178"/>
    </location>
    <ligand>
        <name>Mn(2+)</name>
        <dbReference type="ChEBI" id="CHEBI:29035"/>
    </ligand>
</feature>
<feature type="binding site" evidence="7">
    <location>
        <position position="38"/>
    </location>
    <ligand>
        <name>Mn(2+)</name>
        <dbReference type="ChEBI" id="CHEBI:29035"/>
    </ligand>
</feature>
<dbReference type="Pfam" id="PF00081">
    <property type="entry name" value="Sod_Fe_N"/>
    <property type="match status" value="1"/>
</dbReference>
<dbReference type="InterPro" id="IPR036324">
    <property type="entry name" value="Mn/Fe_SOD_N_sf"/>
</dbReference>
<evidence type="ECO:0000256" key="7">
    <source>
        <dbReference type="PIRSR" id="PIRSR000349-1"/>
    </source>
</evidence>
<evidence type="ECO:0000256" key="4">
    <source>
        <dbReference type="ARBA" id="ARBA00022723"/>
    </source>
</evidence>
<sequence>MALRRAALRLSARFSLPPLPYKPDALEPYISAKTIEHHYGKHHKAYVDNLNALVKDSNNPIHQKLETIIKNEKGNIYNQAAQVWNHTFYFNCLGPPSEETAAPLGPTLKRLERDFGSLENFKNEFKKKVLGHFGSGWVWLLYNTATDKLELAEGHDAAAPLTFAARSSPLLCCDVWEHAFYLDTQQNKSLYFENFWKVINWHFVNEQFVNNLLETY</sequence>
<proteinExistence type="inferred from homology"/>
<evidence type="ECO:0000259" key="10">
    <source>
        <dbReference type="Pfam" id="PF02777"/>
    </source>
</evidence>
<evidence type="ECO:0000256" key="3">
    <source>
        <dbReference type="ARBA" id="ARBA00011738"/>
    </source>
</evidence>
<keyword evidence="12" id="KW-1185">Reference proteome</keyword>
<dbReference type="PROSITE" id="PS00088">
    <property type="entry name" value="SOD_MN"/>
    <property type="match status" value="1"/>
</dbReference>
<dbReference type="PRINTS" id="PR01703">
    <property type="entry name" value="MNSODISMTASE"/>
</dbReference>
<dbReference type="PANTHER" id="PTHR42769">
    <property type="entry name" value="SUPEROXIDE DISMUTASE"/>
    <property type="match status" value="1"/>
</dbReference>
<organism evidence="11 12">
    <name type="scientific">Eimeria tenella</name>
    <name type="common">Coccidian parasite</name>
    <dbReference type="NCBI Taxonomy" id="5802"/>
    <lineage>
        <taxon>Eukaryota</taxon>
        <taxon>Sar</taxon>
        <taxon>Alveolata</taxon>
        <taxon>Apicomplexa</taxon>
        <taxon>Conoidasida</taxon>
        <taxon>Coccidia</taxon>
        <taxon>Eucoccidiorida</taxon>
        <taxon>Eimeriorina</taxon>
        <taxon>Eimeriidae</taxon>
        <taxon>Eimeria</taxon>
    </lineage>
</organism>
<dbReference type="Pfam" id="PF02777">
    <property type="entry name" value="Sod_Fe_C"/>
    <property type="match status" value="1"/>
</dbReference>
<keyword evidence="6" id="KW-0408">Iron</keyword>
<reference evidence="11" key="2">
    <citation type="submission" date="2013-10" db="EMBL/GenBank/DDBJ databases">
        <authorList>
            <person name="Aslett M."/>
        </authorList>
    </citation>
    <scope>NUCLEOTIDE SEQUENCE [LARGE SCALE GENOMIC DNA]</scope>
    <source>
        <strain evidence="11">Houghton</strain>
    </source>
</reference>
<dbReference type="GeneID" id="25253616"/>
<keyword evidence="4 7" id="KW-0479">Metal-binding</keyword>
<feature type="binding site" evidence="7">
    <location>
        <position position="86"/>
    </location>
    <ligand>
        <name>Mn(2+)</name>
        <dbReference type="ChEBI" id="CHEBI:29035"/>
    </ligand>
</feature>
<dbReference type="RefSeq" id="XP_013232304.1">
    <property type="nucleotide sequence ID" value="XM_013376850.1"/>
</dbReference>
<dbReference type="InterPro" id="IPR019832">
    <property type="entry name" value="Mn/Fe_SOD_C"/>
</dbReference>
<evidence type="ECO:0000256" key="8">
    <source>
        <dbReference type="RuleBase" id="RU000414"/>
    </source>
</evidence>
<dbReference type="InterPro" id="IPR019833">
    <property type="entry name" value="Mn/Fe_SOD_BS"/>
</dbReference>
<dbReference type="Gene3D" id="3.55.40.20">
    <property type="entry name" value="Iron/manganese superoxide dismutase, C-terminal domain"/>
    <property type="match status" value="1"/>
</dbReference>